<dbReference type="AlphaFoldDB" id="A0A9D1ALN2"/>
<dbReference type="Pfam" id="PF01336">
    <property type="entry name" value="tRNA_anti-codon"/>
    <property type="match status" value="1"/>
</dbReference>
<evidence type="ECO:0000313" key="3">
    <source>
        <dbReference type="Proteomes" id="UP000886749"/>
    </source>
</evidence>
<evidence type="ECO:0000259" key="1">
    <source>
        <dbReference type="Pfam" id="PF01336"/>
    </source>
</evidence>
<protein>
    <submittedName>
        <fullName evidence="2">Asp-tRNA(Asn)/Glu-tRNA(Gln) amidotransferase GatCAB subunit C</fullName>
    </submittedName>
</protein>
<dbReference type="SUPFAM" id="SSF50249">
    <property type="entry name" value="Nucleic acid-binding proteins"/>
    <property type="match status" value="1"/>
</dbReference>
<gene>
    <name evidence="2" type="ORF">IAB36_06330</name>
</gene>
<dbReference type="InterPro" id="IPR004365">
    <property type="entry name" value="NA-bd_OB_tRNA"/>
</dbReference>
<sequence>MAESMKGLKRTHYCNDIRKEQVGQTVTVTGWVQRQRDKGTLIFVDLRDRSGIVQLTFDDTTPRDVFE</sequence>
<name>A0A9D1ALN2_9FIRM</name>
<organism evidence="2 3">
    <name type="scientific">Candidatus Egerieicola pullicola</name>
    <dbReference type="NCBI Taxonomy" id="2840775"/>
    <lineage>
        <taxon>Bacteria</taxon>
        <taxon>Bacillati</taxon>
        <taxon>Bacillota</taxon>
        <taxon>Clostridia</taxon>
        <taxon>Eubacteriales</taxon>
        <taxon>Oscillospiraceae</taxon>
        <taxon>Oscillospiraceae incertae sedis</taxon>
        <taxon>Candidatus Egerieicola</taxon>
    </lineage>
</organism>
<feature type="non-terminal residue" evidence="2">
    <location>
        <position position="67"/>
    </location>
</feature>
<proteinExistence type="predicted"/>
<dbReference type="Gene3D" id="2.40.50.140">
    <property type="entry name" value="Nucleic acid-binding proteins"/>
    <property type="match status" value="1"/>
</dbReference>
<evidence type="ECO:0000313" key="2">
    <source>
        <dbReference type="EMBL" id="HIR41424.1"/>
    </source>
</evidence>
<dbReference type="InterPro" id="IPR012340">
    <property type="entry name" value="NA-bd_OB-fold"/>
</dbReference>
<reference evidence="2" key="2">
    <citation type="journal article" date="2021" name="PeerJ">
        <title>Extensive microbial diversity within the chicken gut microbiome revealed by metagenomics and culture.</title>
        <authorList>
            <person name="Gilroy R."/>
            <person name="Ravi A."/>
            <person name="Getino M."/>
            <person name="Pursley I."/>
            <person name="Horton D.L."/>
            <person name="Alikhan N.F."/>
            <person name="Baker D."/>
            <person name="Gharbi K."/>
            <person name="Hall N."/>
            <person name="Watson M."/>
            <person name="Adriaenssens E.M."/>
            <person name="Foster-Nyarko E."/>
            <person name="Jarju S."/>
            <person name="Secka A."/>
            <person name="Antonio M."/>
            <person name="Oren A."/>
            <person name="Chaudhuri R.R."/>
            <person name="La Ragione R."/>
            <person name="Hildebrand F."/>
            <person name="Pallen M.J."/>
        </authorList>
    </citation>
    <scope>NUCLEOTIDE SEQUENCE</scope>
    <source>
        <strain evidence="2">CHK184-25365</strain>
    </source>
</reference>
<comment type="caution">
    <text evidence="2">The sequence shown here is derived from an EMBL/GenBank/DDBJ whole genome shotgun (WGS) entry which is preliminary data.</text>
</comment>
<dbReference type="Proteomes" id="UP000886749">
    <property type="component" value="Unassembled WGS sequence"/>
</dbReference>
<dbReference type="EMBL" id="DVGY01000142">
    <property type="protein sequence ID" value="HIR41424.1"/>
    <property type="molecule type" value="Genomic_DNA"/>
</dbReference>
<reference evidence="2" key="1">
    <citation type="submission" date="2020-10" db="EMBL/GenBank/DDBJ databases">
        <authorList>
            <person name="Gilroy R."/>
        </authorList>
    </citation>
    <scope>NUCLEOTIDE SEQUENCE</scope>
    <source>
        <strain evidence="2">CHK184-25365</strain>
    </source>
</reference>
<accession>A0A9D1ALN2</accession>
<feature type="domain" description="OB" evidence="1">
    <location>
        <begin position="26"/>
        <end position="59"/>
    </location>
</feature>
<dbReference type="GO" id="GO:0003676">
    <property type="term" value="F:nucleic acid binding"/>
    <property type="evidence" value="ECO:0007669"/>
    <property type="project" value="InterPro"/>
</dbReference>